<proteinExistence type="predicted"/>
<dbReference type="Proteomes" id="UP001638806">
    <property type="component" value="Unassembled WGS sequence"/>
</dbReference>
<name>A0ACC4DY31_PURLI</name>
<evidence type="ECO:0000313" key="1">
    <source>
        <dbReference type="EMBL" id="KAL3960933.1"/>
    </source>
</evidence>
<evidence type="ECO:0000313" key="2">
    <source>
        <dbReference type="Proteomes" id="UP001638806"/>
    </source>
</evidence>
<reference evidence="1" key="1">
    <citation type="submission" date="2024-12" db="EMBL/GenBank/DDBJ databases">
        <title>Comparative genomics and development of molecular markers within Purpureocillium lilacinum and among Purpureocillium species.</title>
        <authorList>
            <person name="Yeh Z.-Y."/>
            <person name="Ni N.-T."/>
            <person name="Lo P.-H."/>
            <person name="Mushyakhwo K."/>
            <person name="Lin C.-F."/>
            <person name="Nai Y.-S."/>
        </authorList>
    </citation>
    <scope>NUCLEOTIDE SEQUENCE</scope>
    <source>
        <strain evidence="1">NCHU-NPUST-175</strain>
    </source>
</reference>
<keyword evidence="2" id="KW-1185">Reference proteome</keyword>
<organism evidence="1 2">
    <name type="scientific">Purpureocillium lilacinum</name>
    <name type="common">Paecilomyces lilacinus</name>
    <dbReference type="NCBI Taxonomy" id="33203"/>
    <lineage>
        <taxon>Eukaryota</taxon>
        <taxon>Fungi</taxon>
        <taxon>Dikarya</taxon>
        <taxon>Ascomycota</taxon>
        <taxon>Pezizomycotina</taxon>
        <taxon>Sordariomycetes</taxon>
        <taxon>Hypocreomycetidae</taxon>
        <taxon>Hypocreales</taxon>
        <taxon>Ophiocordycipitaceae</taxon>
        <taxon>Purpureocillium</taxon>
    </lineage>
</organism>
<sequence length="357" mass="39015">MAAAAPAASTTPASATVPPPHDDAAPAPAAAAAAPPTSAPEQRAGGLFAVPGPVRQLFKLFPLCVYSRRVAAGPGTSTGSQAAAVVRLSRGQAHPQGRHQLQPDVSEMAGKSTPATAPSKTTWKLTARLIMYRHSYASPASTSKSCRPTTMLLPSGVLPFLLPASSDPRPDVPLTGSKIERYALDRSQYAMPDVSSSQFDAWLSILSQKIRPAWVAFSIYVEPRNHHLLARWYLPSNPILRASTTHTLRAAAVSEILETTRRPHIDPKQLFANARAAFKALSRLLGDDDWFFGSETPGLFDAEVFAYTQPIIDLAWLWKDQRLTECMNCILEENIFRHRFRLYEWCWGEVPESCATV</sequence>
<comment type="caution">
    <text evidence="1">The sequence shown here is derived from an EMBL/GenBank/DDBJ whole genome shotgun (WGS) entry which is preliminary data.</text>
</comment>
<dbReference type="EMBL" id="JBGNUJ010000004">
    <property type="protein sequence ID" value="KAL3960933.1"/>
    <property type="molecule type" value="Genomic_DNA"/>
</dbReference>
<gene>
    <name evidence="1" type="ORF">ACCO45_006050</name>
</gene>
<accession>A0ACC4DY31</accession>
<protein>
    <submittedName>
        <fullName evidence="1">Uncharacterized protein</fullName>
    </submittedName>
</protein>